<dbReference type="Gene3D" id="2.60.120.260">
    <property type="entry name" value="Galactose-binding domain-like"/>
    <property type="match status" value="1"/>
</dbReference>
<accession>A0AAV4HVZ0</accession>
<dbReference type="PANTHER" id="PTHR45713">
    <property type="entry name" value="FTP DOMAIN-CONTAINING PROTEIN"/>
    <property type="match status" value="1"/>
</dbReference>
<dbReference type="PANTHER" id="PTHR45713:SF15">
    <property type="entry name" value="F5_8 TYPE C DOMAIN-CONTAINING PROTEIN"/>
    <property type="match status" value="1"/>
</dbReference>
<dbReference type="AlphaFoldDB" id="A0AAV4HVZ0"/>
<evidence type="ECO:0000313" key="2">
    <source>
        <dbReference type="Proteomes" id="UP000762676"/>
    </source>
</evidence>
<name>A0AAV4HVZ0_9GAST</name>
<comment type="caution">
    <text evidence="1">The sequence shown here is derived from an EMBL/GenBank/DDBJ whole genome shotgun (WGS) entry which is preliminary data.</text>
</comment>
<dbReference type="InterPro" id="IPR051941">
    <property type="entry name" value="BG_Antigen-Binding_Lectin"/>
</dbReference>
<keyword evidence="2" id="KW-1185">Reference proteome</keyword>
<evidence type="ECO:0000313" key="1">
    <source>
        <dbReference type="EMBL" id="GFS02383.1"/>
    </source>
</evidence>
<dbReference type="Proteomes" id="UP000762676">
    <property type="component" value="Unassembled WGS sequence"/>
</dbReference>
<dbReference type="EMBL" id="BMAT01009238">
    <property type="protein sequence ID" value="GFS02383.1"/>
    <property type="molecule type" value="Genomic_DNA"/>
</dbReference>
<proteinExistence type="predicted"/>
<protein>
    <submittedName>
        <fullName evidence="1">Fucolectin-like</fullName>
    </submittedName>
</protein>
<sequence>MNASFHAVDGVHSTSMRNCARTTEGTGTLAWWMVDLRTVQLVHGVAMLNRRYTRTEQLKNLTVDLFLEDPTVDVSFPKVSGMVCAHRSDPVGGGQWVGLDCDVSGPVAGRYVRVTKAGGQYLTLCEVQVYATLLIMTNTFRQYPGVKSLSQPQVDLGVFNSSTHCAFTLLNRPDLGAFSFNLASGLCRGRVFDWGFAVTEHDEEWIDFERVVESSSSFSPTV</sequence>
<organism evidence="1 2">
    <name type="scientific">Elysia marginata</name>
    <dbReference type="NCBI Taxonomy" id="1093978"/>
    <lineage>
        <taxon>Eukaryota</taxon>
        <taxon>Metazoa</taxon>
        <taxon>Spiralia</taxon>
        <taxon>Lophotrochozoa</taxon>
        <taxon>Mollusca</taxon>
        <taxon>Gastropoda</taxon>
        <taxon>Heterobranchia</taxon>
        <taxon>Euthyneura</taxon>
        <taxon>Panpulmonata</taxon>
        <taxon>Sacoglossa</taxon>
        <taxon>Placobranchoidea</taxon>
        <taxon>Plakobranchidae</taxon>
        <taxon>Elysia</taxon>
    </lineage>
</organism>
<dbReference type="InterPro" id="IPR008979">
    <property type="entry name" value="Galactose-bd-like_sf"/>
</dbReference>
<reference evidence="1 2" key="1">
    <citation type="journal article" date="2021" name="Elife">
        <title>Chloroplast acquisition without the gene transfer in kleptoplastic sea slugs, Plakobranchus ocellatus.</title>
        <authorList>
            <person name="Maeda T."/>
            <person name="Takahashi S."/>
            <person name="Yoshida T."/>
            <person name="Shimamura S."/>
            <person name="Takaki Y."/>
            <person name="Nagai Y."/>
            <person name="Toyoda A."/>
            <person name="Suzuki Y."/>
            <person name="Arimoto A."/>
            <person name="Ishii H."/>
            <person name="Satoh N."/>
            <person name="Nishiyama T."/>
            <person name="Hasebe M."/>
            <person name="Maruyama T."/>
            <person name="Minagawa J."/>
            <person name="Obokata J."/>
            <person name="Shigenobu S."/>
        </authorList>
    </citation>
    <scope>NUCLEOTIDE SEQUENCE [LARGE SCALE GENOMIC DNA]</scope>
</reference>
<gene>
    <name evidence="1" type="ORF">ElyMa_004605900</name>
</gene>
<dbReference type="SUPFAM" id="SSF49785">
    <property type="entry name" value="Galactose-binding domain-like"/>
    <property type="match status" value="1"/>
</dbReference>